<dbReference type="Pfam" id="PF00860">
    <property type="entry name" value="Xan_ur_permease"/>
    <property type="match status" value="1"/>
</dbReference>
<keyword evidence="5 8" id="KW-0812">Transmembrane</keyword>
<keyword evidence="11" id="KW-1185">Reference proteome</keyword>
<feature type="transmembrane region" description="Helical" evidence="9">
    <location>
        <begin position="411"/>
        <end position="429"/>
    </location>
</feature>
<organism evidence="10 11">
    <name type="scientific">Candidatus Sodalis endolongispinus</name>
    <dbReference type="NCBI Taxonomy" id="2812662"/>
    <lineage>
        <taxon>Bacteria</taxon>
        <taxon>Pseudomonadati</taxon>
        <taxon>Pseudomonadota</taxon>
        <taxon>Gammaproteobacteria</taxon>
        <taxon>Enterobacterales</taxon>
        <taxon>Bruguierivoracaceae</taxon>
        <taxon>Sodalis</taxon>
    </lineage>
</organism>
<feature type="transmembrane region" description="Helical" evidence="9">
    <location>
        <begin position="316"/>
        <end position="336"/>
    </location>
</feature>
<feature type="transmembrane region" description="Helical" evidence="9">
    <location>
        <begin position="167"/>
        <end position="185"/>
    </location>
</feature>
<evidence type="ECO:0000313" key="11">
    <source>
        <dbReference type="Proteomes" id="UP000811282"/>
    </source>
</evidence>
<comment type="similarity">
    <text evidence="2 8">Belongs to the nucleobase:cation symporter-2 (NCS2) (TC 2.A.40) family. Azg-like subfamily.</text>
</comment>
<protein>
    <submittedName>
        <fullName evidence="10">NCS2 family permease</fullName>
    </submittedName>
</protein>
<keyword evidence="6 8" id="KW-1133">Transmembrane helix</keyword>
<evidence type="ECO:0000256" key="8">
    <source>
        <dbReference type="PIRNR" id="PIRNR005353"/>
    </source>
</evidence>
<feature type="transmembrane region" description="Helical" evidence="9">
    <location>
        <begin position="383"/>
        <end position="404"/>
    </location>
</feature>
<feature type="transmembrane region" description="Helical" evidence="9">
    <location>
        <begin position="95"/>
        <end position="117"/>
    </location>
</feature>
<feature type="transmembrane region" description="Helical" evidence="9">
    <location>
        <begin position="227"/>
        <end position="250"/>
    </location>
</feature>
<reference evidence="10 11" key="1">
    <citation type="journal article" date="2021" name="Genome Biol. Evol.">
        <title>The evolution of interdependence in a four-way mealybug symbiosis.</title>
        <authorList>
            <person name="Garber A.I."/>
            <person name="Kupper M."/>
            <person name="Laetsch D.R."/>
            <person name="Weldon S.R."/>
            <person name="Ladinsky M.S."/>
            <person name="Bjorkman P.J."/>
            <person name="McCutcheon J.P."/>
        </authorList>
    </citation>
    <scope>NUCLEOTIDE SEQUENCE [LARGE SCALE GENOMIC DNA]</scope>
    <source>
        <strain evidence="10">SOD</strain>
    </source>
</reference>
<keyword evidence="4 8" id="KW-1003">Cell membrane</keyword>
<name>A0ABS5YDZ4_9GAMM</name>
<keyword evidence="7 8" id="KW-0472">Membrane</keyword>
<evidence type="ECO:0000256" key="5">
    <source>
        <dbReference type="ARBA" id="ARBA00022692"/>
    </source>
</evidence>
<dbReference type="InterPro" id="IPR026033">
    <property type="entry name" value="Azg-like_bact_archaea"/>
</dbReference>
<keyword evidence="3 8" id="KW-0813">Transport</keyword>
<feature type="transmembrane region" description="Helical" evidence="9">
    <location>
        <begin position="129"/>
        <end position="155"/>
    </location>
</feature>
<evidence type="ECO:0000256" key="4">
    <source>
        <dbReference type="ARBA" id="ARBA00022475"/>
    </source>
</evidence>
<feature type="transmembrane region" description="Helical" evidence="9">
    <location>
        <begin position="20"/>
        <end position="39"/>
    </location>
</feature>
<sequence>MLEKLFKLTAHRTTVRTEIVAGLTTFLAMAYILFVNPTILSATGMDKGSVFVATCLAAAIGSMLMGFIANYPIALAPGMGLNAFFTYTVVLHMGYTWQIALGAVFLSALIFFALSIFKIREWIITSIPLPLRSGISAGIGLFLAIIALQGAGIVVDNLATLVGLGDLTRPGPLLAMLGFIVIVVLEARRVPGAVLIGILAITFLSIAVGLSPFAGVVSMPPSIAPTFMQLDILGALDISLVSVIFAFLFVDVFDNSGTLIGVTKRAGLADEQGNIPKMGKALVADSAAALFGSLLGTSTTTSYVESAAGVSAGGRTGLTAIVVGILFLLSLFFAPLASSVPAFATAPALLFVAVLMTSGLAEIDWKDITVSAPVTVTALTMPLTYSIANGIAFGFITWTLVKLLTGRYRDLNVALTVLSILFVIKLGWLSA</sequence>
<evidence type="ECO:0000313" key="10">
    <source>
        <dbReference type="EMBL" id="MBT9433270.1"/>
    </source>
</evidence>
<evidence type="ECO:0000256" key="7">
    <source>
        <dbReference type="ARBA" id="ARBA00023136"/>
    </source>
</evidence>
<feature type="transmembrane region" description="Helical" evidence="9">
    <location>
        <begin position="343"/>
        <end position="363"/>
    </location>
</feature>
<dbReference type="PANTHER" id="PTHR43337:SF1">
    <property type="entry name" value="XANTHINE_URACIL PERMEASE C887.17-RELATED"/>
    <property type="match status" value="1"/>
</dbReference>
<gene>
    <name evidence="10" type="ORF">JZM24_16195</name>
</gene>
<feature type="transmembrane region" description="Helical" evidence="9">
    <location>
        <begin position="192"/>
        <end position="215"/>
    </location>
</feature>
<dbReference type="PANTHER" id="PTHR43337">
    <property type="entry name" value="XANTHINE/URACIL PERMEASE C887.17-RELATED"/>
    <property type="match status" value="1"/>
</dbReference>
<evidence type="ECO:0000256" key="9">
    <source>
        <dbReference type="SAM" id="Phobius"/>
    </source>
</evidence>
<evidence type="ECO:0000256" key="6">
    <source>
        <dbReference type="ARBA" id="ARBA00022989"/>
    </source>
</evidence>
<evidence type="ECO:0000256" key="2">
    <source>
        <dbReference type="ARBA" id="ARBA00005697"/>
    </source>
</evidence>
<accession>A0ABS5YDZ4</accession>
<dbReference type="InterPro" id="IPR045018">
    <property type="entry name" value="Azg-like"/>
</dbReference>
<feature type="transmembrane region" description="Helical" evidence="9">
    <location>
        <begin position="51"/>
        <end position="75"/>
    </location>
</feature>
<proteinExistence type="inferred from homology"/>
<evidence type="ECO:0000256" key="1">
    <source>
        <dbReference type="ARBA" id="ARBA00004651"/>
    </source>
</evidence>
<dbReference type="InterPro" id="IPR006043">
    <property type="entry name" value="NCS2"/>
</dbReference>
<dbReference type="PIRSF" id="PIRSF005353">
    <property type="entry name" value="PbuG"/>
    <property type="match status" value="1"/>
</dbReference>
<comment type="caution">
    <text evidence="10">The sequence shown here is derived from an EMBL/GenBank/DDBJ whole genome shotgun (WGS) entry which is preliminary data.</text>
</comment>
<dbReference type="EMBL" id="JAFJYC010000002">
    <property type="protein sequence ID" value="MBT9433270.1"/>
    <property type="molecule type" value="Genomic_DNA"/>
</dbReference>
<dbReference type="RefSeq" id="WP_215670963.1">
    <property type="nucleotide sequence ID" value="NZ_JAFJYC010000002.1"/>
</dbReference>
<comment type="subcellular location">
    <subcellularLocation>
        <location evidence="1 8">Cell membrane</location>
        <topology evidence="1 8">Multi-pass membrane protein</topology>
    </subcellularLocation>
</comment>
<dbReference type="Proteomes" id="UP000811282">
    <property type="component" value="Unassembled WGS sequence"/>
</dbReference>
<evidence type="ECO:0000256" key="3">
    <source>
        <dbReference type="ARBA" id="ARBA00022448"/>
    </source>
</evidence>